<dbReference type="AlphaFoldDB" id="A0A9D4B7B0"/>
<comment type="caution">
    <text evidence="1">The sequence shown here is derived from an EMBL/GenBank/DDBJ whole genome shotgun (WGS) entry which is preliminary data.</text>
</comment>
<organism evidence="1 2">
    <name type="scientific">Mauremys mutica</name>
    <name type="common">yellowpond turtle</name>
    <dbReference type="NCBI Taxonomy" id="74926"/>
    <lineage>
        <taxon>Eukaryota</taxon>
        <taxon>Metazoa</taxon>
        <taxon>Chordata</taxon>
        <taxon>Craniata</taxon>
        <taxon>Vertebrata</taxon>
        <taxon>Euteleostomi</taxon>
        <taxon>Archelosauria</taxon>
        <taxon>Testudinata</taxon>
        <taxon>Testudines</taxon>
        <taxon>Cryptodira</taxon>
        <taxon>Durocryptodira</taxon>
        <taxon>Testudinoidea</taxon>
        <taxon>Geoemydidae</taxon>
        <taxon>Geoemydinae</taxon>
        <taxon>Mauremys</taxon>
    </lineage>
</organism>
<reference evidence="1" key="1">
    <citation type="submission" date="2021-09" db="EMBL/GenBank/DDBJ databases">
        <title>The genome of Mauremys mutica provides insights into the evolution of semi-aquatic lifestyle.</title>
        <authorList>
            <person name="Gong S."/>
            <person name="Gao Y."/>
        </authorList>
    </citation>
    <scope>NUCLEOTIDE SEQUENCE</scope>
    <source>
        <strain evidence="1">MM-2020</strain>
        <tissue evidence="1">Muscle</tissue>
    </source>
</reference>
<sequence length="168" mass="18785">MQCPGPQRVVTTWNRDSGACVMVLETKTGRQEDHCGEELEDRWTLGLFWVESTGLWRLDTKRGGESNVLGLDLGLNTSREGKAALWDWAEQWGLVLVEEERRWSGASFKCHQEVGEGEVGWLEFFQQGQRKFNDIWVAKSLGSLSCYGTEQRASASGDAQSSLPRSGA</sequence>
<dbReference type="Proteomes" id="UP000827986">
    <property type="component" value="Unassembled WGS sequence"/>
</dbReference>
<keyword evidence="2" id="KW-1185">Reference proteome</keyword>
<protein>
    <submittedName>
        <fullName evidence="1">Uncharacterized protein</fullName>
    </submittedName>
</protein>
<evidence type="ECO:0000313" key="1">
    <source>
        <dbReference type="EMBL" id="KAH1183361.1"/>
    </source>
</evidence>
<evidence type="ECO:0000313" key="2">
    <source>
        <dbReference type="Proteomes" id="UP000827986"/>
    </source>
</evidence>
<name>A0A9D4B7B0_9SAUR</name>
<gene>
    <name evidence="1" type="ORF">KIL84_004853</name>
</gene>
<accession>A0A9D4B7B0</accession>
<proteinExistence type="predicted"/>
<dbReference type="EMBL" id="JAHDVG010000466">
    <property type="protein sequence ID" value="KAH1183361.1"/>
    <property type="molecule type" value="Genomic_DNA"/>
</dbReference>